<dbReference type="KEGG" id="scm:SCHCO_02491955"/>
<protein>
    <submittedName>
        <fullName evidence="2">Uncharacterized protein</fullName>
    </submittedName>
</protein>
<evidence type="ECO:0000313" key="3">
    <source>
        <dbReference type="Proteomes" id="UP000007431"/>
    </source>
</evidence>
<dbReference type="EMBL" id="GL377304">
    <property type="protein sequence ID" value="EFI99667.1"/>
    <property type="molecule type" value="Genomic_DNA"/>
</dbReference>
<feature type="region of interest" description="Disordered" evidence="1">
    <location>
        <begin position="327"/>
        <end position="392"/>
    </location>
</feature>
<dbReference type="Proteomes" id="UP000007431">
    <property type="component" value="Unassembled WGS sequence"/>
</dbReference>
<proteinExistence type="predicted"/>
<accession>D8PXG8</accession>
<feature type="compositionally biased region" description="Pro residues" evidence="1">
    <location>
        <begin position="584"/>
        <end position="596"/>
    </location>
</feature>
<organism evidence="3">
    <name type="scientific">Schizophyllum commune (strain H4-8 / FGSC 9210)</name>
    <name type="common">Split gill fungus</name>
    <dbReference type="NCBI Taxonomy" id="578458"/>
    <lineage>
        <taxon>Eukaryota</taxon>
        <taxon>Fungi</taxon>
        <taxon>Dikarya</taxon>
        <taxon>Basidiomycota</taxon>
        <taxon>Agaricomycotina</taxon>
        <taxon>Agaricomycetes</taxon>
        <taxon>Agaricomycetidae</taxon>
        <taxon>Agaricales</taxon>
        <taxon>Schizophyllaceae</taxon>
        <taxon>Schizophyllum</taxon>
    </lineage>
</organism>
<feature type="compositionally biased region" description="Low complexity" evidence="1">
    <location>
        <begin position="506"/>
        <end position="531"/>
    </location>
</feature>
<dbReference type="GeneID" id="9586545"/>
<sequence length="611" mass="68961">MTTRYFVITTPQGYKVHFKTRVAGTLKIVPAPGMARRAGMEGQPEDSIHMRIRMGNGKPKRNEPWEGITECQPYDFDPWQVPAPVPGLLTKFMKRHGCSAQDFAFDSDYFPILENDPIPEGYPDVPIQRISGVAGGAPELFNVYAYLALYEHSTHPKVARERYRNKKDHFGIPGKILKRLLEIGWTTMEEYRERLTSLDWESFARYEALCRTRIKSGKPGFLPDGQYPWRTAGIRPPMLMPERPPRTDCDPEPLKASPLKINMLKNEYRWWHSWDETERQAHNDSRRLERIVLRLPPPKGNEWEDWELSEAEREWLKYKTEAEACKVPHKRRRPDEHEEDAEEEVRFQDDDDEEEEKEDGADNEYNEWLKDDSTKAKKRSLKHCEPVERRPMKLLRANDGSAIDASLVHVGADSTLDEEVPPNDDPFGSQAPADEDYSQGWDIDGERSSQQPIEHPIDFGDLSGAGGITFGLDDMSGVGDGSFDLDAEFDAAADASGRPRSDKEAGASADYSDSSSSDPPADPSDPSGDSANPFSEWVGPFGDGIDLFSDGIEQFSSQPASVRDDIEDPIEDPDSPFVDDDPDPITPAPTPSPTPAKPLTDMYEPFWGVLM</sequence>
<gene>
    <name evidence="2" type="ORF">SCHCODRAFT_233616</name>
</gene>
<dbReference type="HOGENOM" id="CLU_447006_0_0_1"/>
<feature type="region of interest" description="Disordered" evidence="1">
    <location>
        <begin position="410"/>
        <end position="601"/>
    </location>
</feature>
<feature type="compositionally biased region" description="Acidic residues" evidence="1">
    <location>
        <begin position="337"/>
        <end position="365"/>
    </location>
</feature>
<dbReference type="AlphaFoldDB" id="D8PXG8"/>
<evidence type="ECO:0000313" key="2">
    <source>
        <dbReference type="EMBL" id="EFI99667.1"/>
    </source>
</evidence>
<dbReference type="RefSeq" id="XP_003034570.1">
    <property type="nucleotide sequence ID" value="XM_003034524.1"/>
</dbReference>
<reference evidence="2 3" key="1">
    <citation type="journal article" date="2010" name="Nat. Biotechnol.">
        <title>Genome sequence of the model mushroom Schizophyllum commune.</title>
        <authorList>
            <person name="Ohm R.A."/>
            <person name="de Jong J.F."/>
            <person name="Lugones L.G."/>
            <person name="Aerts A."/>
            <person name="Kothe E."/>
            <person name="Stajich J.E."/>
            <person name="de Vries R.P."/>
            <person name="Record E."/>
            <person name="Levasseur A."/>
            <person name="Baker S.E."/>
            <person name="Bartholomew K.A."/>
            <person name="Coutinho P.M."/>
            <person name="Erdmann S."/>
            <person name="Fowler T.J."/>
            <person name="Gathman A.C."/>
            <person name="Lombard V."/>
            <person name="Henrissat B."/>
            <person name="Knabe N."/>
            <person name="Kuees U."/>
            <person name="Lilly W.W."/>
            <person name="Lindquist E."/>
            <person name="Lucas S."/>
            <person name="Magnuson J.K."/>
            <person name="Piumi F."/>
            <person name="Raudaskoski M."/>
            <person name="Salamov A."/>
            <person name="Schmutz J."/>
            <person name="Schwarze F.W.M.R."/>
            <person name="vanKuyk P.A."/>
            <person name="Horton J.S."/>
            <person name="Grigoriev I.V."/>
            <person name="Woesten H.A.B."/>
        </authorList>
    </citation>
    <scope>NUCLEOTIDE SEQUENCE [LARGE SCALE GENOMIC DNA]</scope>
    <source>
        <strain evidence="3">H4-8 / FGSC 9210</strain>
    </source>
</reference>
<evidence type="ECO:0000256" key="1">
    <source>
        <dbReference type="SAM" id="MobiDB-lite"/>
    </source>
</evidence>
<name>D8PXG8_SCHCM</name>
<keyword evidence="3" id="KW-1185">Reference proteome</keyword>
<dbReference type="InParanoid" id="D8PXG8"/>
<feature type="compositionally biased region" description="Basic and acidic residues" evidence="1">
    <location>
        <begin position="382"/>
        <end position="391"/>
    </location>
</feature>
<dbReference type="VEuPathDB" id="FungiDB:SCHCODRAFT_02491955"/>
<feature type="compositionally biased region" description="Acidic residues" evidence="1">
    <location>
        <begin position="565"/>
        <end position="583"/>
    </location>
</feature>
<dbReference type="OrthoDB" id="2997660at2759"/>